<organism evidence="1 2">
    <name type="scientific">Longimycelium tulufanense</name>
    <dbReference type="NCBI Taxonomy" id="907463"/>
    <lineage>
        <taxon>Bacteria</taxon>
        <taxon>Bacillati</taxon>
        <taxon>Actinomycetota</taxon>
        <taxon>Actinomycetes</taxon>
        <taxon>Pseudonocardiales</taxon>
        <taxon>Pseudonocardiaceae</taxon>
        <taxon>Longimycelium</taxon>
    </lineage>
</organism>
<dbReference type="PIRSF" id="PIRSF017393">
    <property type="entry name" value="MTase_SAV2177"/>
    <property type="match status" value="1"/>
</dbReference>
<gene>
    <name evidence="1" type="ORF">GCM10012275_16930</name>
</gene>
<evidence type="ECO:0000313" key="2">
    <source>
        <dbReference type="Proteomes" id="UP000637578"/>
    </source>
</evidence>
<reference evidence="1" key="2">
    <citation type="submission" date="2020-09" db="EMBL/GenBank/DDBJ databases">
        <authorList>
            <person name="Sun Q."/>
            <person name="Zhou Y."/>
        </authorList>
    </citation>
    <scope>NUCLEOTIDE SEQUENCE</scope>
    <source>
        <strain evidence="1">CGMCC 4.5737</strain>
    </source>
</reference>
<name>A0A8J3FVP6_9PSEU</name>
<keyword evidence="2" id="KW-1185">Reference proteome</keyword>
<dbReference type="Gene3D" id="3.40.50.150">
    <property type="entry name" value="Vaccinia Virus protein VP39"/>
    <property type="match status" value="1"/>
</dbReference>
<dbReference type="InterPro" id="IPR029063">
    <property type="entry name" value="SAM-dependent_MTases_sf"/>
</dbReference>
<dbReference type="Pfam" id="PF04672">
    <property type="entry name" value="Methyltransf_19"/>
    <property type="match status" value="1"/>
</dbReference>
<dbReference type="Proteomes" id="UP000637578">
    <property type="component" value="Unassembled WGS sequence"/>
</dbReference>
<comment type="caution">
    <text evidence="1">The sequence shown here is derived from an EMBL/GenBank/DDBJ whole genome shotgun (WGS) entry which is preliminary data.</text>
</comment>
<dbReference type="SUPFAM" id="SSF53335">
    <property type="entry name" value="S-adenosyl-L-methionine-dependent methyltransferases"/>
    <property type="match status" value="1"/>
</dbReference>
<evidence type="ECO:0008006" key="3">
    <source>
        <dbReference type="Google" id="ProtNLM"/>
    </source>
</evidence>
<dbReference type="CDD" id="cd02440">
    <property type="entry name" value="AdoMet_MTases"/>
    <property type="match status" value="1"/>
</dbReference>
<proteinExistence type="predicted"/>
<sequence length="270" mass="29205">MGRAVWAPGVNGPEQPSTARIRDYWLGGIHHSPVDRAVAQQVQLGVPQLPYIVRVHRAFLRRVVRHLVGAGVRQFLDLGSGVPTAGNVHEVASAHGPTSRVVYVDIDPVVVNESRMLLARGGGASRASAVVADLCQPDRVLAAIERGRLLDLDEPVAVLLTDVLHFVSDADDPAGMIGSYLDRLAPGSYLSMSHTGHDESMLAGFSMVERMYGTPVLPLTFRSLRQVEGFLTGLDIVEPGVVPVPLWRPEEEMDLNAERFAGYAALGRKP</sequence>
<dbReference type="RefSeq" id="WP_189055626.1">
    <property type="nucleotide sequence ID" value="NZ_BMMK01000005.1"/>
</dbReference>
<dbReference type="AlphaFoldDB" id="A0A8J3FVP6"/>
<evidence type="ECO:0000313" key="1">
    <source>
        <dbReference type="EMBL" id="GGM46499.1"/>
    </source>
</evidence>
<reference evidence="1" key="1">
    <citation type="journal article" date="2014" name="Int. J. Syst. Evol. Microbiol.">
        <title>Complete genome sequence of Corynebacterium casei LMG S-19264T (=DSM 44701T), isolated from a smear-ripened cheese.</title>
        <authorList>
            <consortium name="US DOE Joint Genome Institute (JGI-PGF)"/>
            <person name="Walter F."/>
            <person name="Albersmeier A."/>
            <person name="Kalinowski J."/>
            <person name="Ruckert C."/>
        </authorList>
    </citation>
    <scope>NUCLEOTIDE SEQUENCE</scope>
    <source>
        <strain evidence="1">CGMCC 4.5737</strain>
    </source>
</reference>
<accession>A0A8J3FVP6</accession>
<dbReference type="EMBL" id="BMMK01000005">
    <property type="protein sequence ID" value="GGM46499.1"/>
    <property type="molecule type" value="Genomic_DNA"/>
</dbReference>
<dbReference type="InterPro" id="IPR006764">
    <property type="entry name" value="SAM_dep_MeTrfase_SAV2177_type"/>
</dbReference>
<protein>
    <recommendedName>
        <fullName evidence="3">S-adenosyl methyltransferase</fullName>
    </recommendedName>
</protein>